<keyword evidence="2" id="KW-1133">Transmembrane helix</keyword>
<feature type="transmembrane region" description="Helical" evidence="2">
    <location>
        <begin position="66"/>
        <end position="90"/>
    </location>
</feature>
<dbReference type="SUPFAM" id="SSF53474">
    <property type="entry name" value="alpha/beta-Hydrolases"/>
    <property type="match status" value="1"/>
</dbReference>
<evidence type="ECO:0000256" key="2">
    <source>
        <dbReference type="SAM" id="Phobius"/>
    </source>
</evidence>
<evidence type="ECO:0000313" key="4">
    <source>
        <dbReference type="EMBL" id="GBG34597.1"/>
    </source>
</evidence>
<keyword evidence="1 4" id="KW-0378">Hydrolase</keyword>
<dbReference type="Proteomes" id="UP000241890">
    <property type="component" value="Unassembled WGS sequence"/>
</dbReference>
<accession>A0A2R5GUP8</accession>
<sequence>MEQVTPAQLAQTAAMAESRGAARLKAKQLQLQPGASRSTTRAGVAETVKRGVEATSQTAHWAALEALWAVGSLLGGLVVSAINLVLGYWAQHYQLHSQLRGKSTVGGVYATDGVTPPGKGVEASLFAAQYGPAPEETLDTLLCEDRERAAQNPAVLYAHGGGWIAANSACLMHSVTPLARAGYDVYSIDYPLAPRHRFPAPLVSTLRALAWMRMHEHHDEVLLMGDSAGGNLVTVAAAIVKNRNLLEELAQESGALELLRLDFPEIVGVSSIYGIMDQDHWMQDLDTISWIENKVTQFCVAFAFRMYRSSEGRFQNRFTLLDMLDHVDELPPFQLLCGDRDILVNSNRRAFKELTRRKFPVEIEEHIGARHCYFGFPPAWSSDESAKQCLQTMLRFFKAETDRFHSRQVPGEIVARKVRPLGVPTVRKSPHPHRWYRRESDEEYVAKFFERHAHHYKQE</sequence>
<dbReference type="OrthoDB" id="408631at2759"/>
<feature type="domain" description="Alpha/beta hydrolase fold-3" evidence="3">
    <location>
        <begin position="155"/>
        <end position="374"/>
    </location>
</feature>
<organism evidence="4 5">
    <name type="scientific">Hondaea fermentalgiana</name>
    <dbReference type="NCBI Taxonomy" id="2315210"/>
    <lineage>
        <taxon>Eukaryota</taxon>
        <taxon>Sar</taxon>
        <taxon>Stramenopiles</taxon>
        <taxon>Bigyra</taxon>
        <taxon>Labyrinthulomycetes</taxon>
        <taxon>Thraustochytrida</taxon>
        <taxon>Thraustochytriidae</taxon>
        <taxon>Hondaea</taxon>
    </lineage>
</organism>
<dbReference type="Gene3D" id="3.40.50.1820">
    <property type="entry name" value="alpha/beta hydrolase"/>
    <property type="match status" value="1"/>
</dbReference>
<dbReference type="InterPro" id="IPR013094">
    <property type="entry name" value="AB_hydrolase_3"/>
</dbReference>
<protein>
    <submittedName>
        <fullName evidence="4">Neutral cholesterol ester hydrolase 1</fullName>
    </submittedName>
</protein>
<name>A0A2R5GUP8_9STRA</name>
<dbReference type="InterPro" id="IPR050300">
    <property type="entry name" value="GDXG_lipolytic_enzyme"/>
</dbReference>
<proteinExistence type="predicted"/>
<dbReference type="PANTHER" id="PTHR48081">
    <property type="entry name" value="AB HYDROLASE SUPERFAMILY PROTEIN C4A8.06C"/>
    <property type="match status" value="1"/>
</dbReference>
<keyword evidence="2" id="KW-0812">Transmembrane</keyword>
<dbReference type="InParanoid" id="A0A2R5GUP8"/>
<evidence type="ECO:0000259" key="3">
    <source>
        <dbReference type="Pfam" id="PF07859"/>
    </source>
</evidence>
<dbReference type="Pfam" id="PF07859">
    <property type="entry name" value="Abhydrolase_3"/>
    <property type="match status" value="1"/>
</dbReference>
<dbReference type="GO" id="GO:0016787">
    <property type="term" value="F:hydrolase activity"/>
    <property type="evidence" value="ECO:0007669"/>
    <property type="project" value="UniProtKB-KW"/>
</dbReference>
<gene>
    <name evidence="4" type="ORF">FCC1311_008161</name>
</gene>
<dbReference type="AlphaFoldDB" id="A0A2R5GUP8"/>
<dbReference type="EMBL" id="BEYU01000203">
    <property type="protein sequence ID" value="GBG34597.1"/>
    <property type="molecule type" value="Genomic_DNA"/>
</dbReference>
<evidence type="ECO:0000256" key="1">
    <source>
        <dbReference type="ARBA" id="ARBA00022801"/>
    </source>
</evidence>
<comment type="caution">
    <text evidence="4">The sequence shown here is derived from an EMBL/GenBank/DDBJ whole genome shotgun (WGS) entry which is preliminary data.</text>
</comment>
<keyword evidence="5" id="KW-1185">Reference proteome</keyword>
<reference evidence="4 5" key="1">
    <citation type="submission" date="2017-12" db="EMBL/GenBank/DDBJ databases">
        <title>Sequencing, de novo assembly and annotation of complete genome of a new Thraustochytrid species, strain FCC1311.</title>
        <authorList>
            <person name="Sedici K."/>
            <person name="Godart F."/>
            <person name="Aiese Cigliano R."/>
            <person name="Sanseverino W."/>
            <person name="Barakat M."/>
            <person name="Ortet P."/>
            <person name="Marechal E."/>
            <person name="Cagnac O."/>
            <person name="Amato A."/>
        </authorList>
    </citation>
    <scope>NUCLEOTIDE SEQUENCE [LARGE SCALE GENOMIC DNA]</scope>
</reference>
<evidence type="ECO:0000313" key="5">
    <source>
        <dbReference type="Proteomes" id="UP000241890"/>
    </source>
</evidence>
<dbReference type="InterPro" id="IPR029058">
    <property type="entry name" value="AB_hydrolase_fold"/>
</dbReference>
<keyword evidence="2" id="KW-0472">Membrane</keyword>